<dbReference type="PANTHER" id="PTHR24373:SF275">
    <property type="entry name" value="TIR DOMAIN-CONTAINING PROTEIN"/>
    <property type="match status" value="1"/>
</dbReference>
<dbReference type="WBParaSite" id="jg15317">
    <property type="protein sequence ID" value="jg15317"/>
    <property type="gene ID" value="jg15317"/>
</dbReference>
<keyword evidence="2" id="KW-0732">Signal</keyword>
<sequence>MCLQFGYQSGVKITCNMDNSFPLCALVDVLYEHDKEMAENCPNRCKRKRKFLIESLNVVYCMDNDYFSDLYTYHPYESSNYGEYPRYSTYPSSSGSHYALSQHIDDDIDEFPKLNIKNLGIYGCRKEMNISSTAFAALSGTLQKLTLTNLGLKGIPESVGNLTNLVKLELPNNNITRLAGSQLKKLKNLESLNVRKNKLNDVDGIFELSARNKLSALDLSYNELTNFATAKSLQNLTTLLLNNNKLKEIGSMMGLLKLAYIDLENNYLSSLPQYMFNANPSLNAIDLSSNQLVTIDQYVFVSLPNLTRLYLTNNSLVSVGNLLNEMPNLKILNLNANKLVDLTRSKFTNHKTTIDINLENNNITNISSDLFEGTPIDDLKLSYNQIQHANNITLYNTTQIDFIHLRGNNFVKECPKHSQYYIPLLLKLANGTETVVGSFSGSCRHFSSSSLAYYVSAAVRTSELPPSEEQLSSSSPAPTTTTTPPIQMDQSQAAFTTHQNIH</sequence>
<keyword evidence="1" id="KW-0433">Leucine-rich repeat</keyword>
<dbReference type="SUPFAM" id="SSF52058">
    <property type="entry name" value="L domain-like"/>
    <property type="match status" value="1"/>
</dbReference>
<protein>
    <submittedName>
        <fullName evidence="6">Uncharacterized protein</fullName>
    </submittedName>
</protein>
<feature type="compositionally biased region" description="Low complexity" evidence="4">
    <location>
        <begin position="465"/>
        <end position="485"/>
    </location>
</feature>
<evidence type="ECO:0000256" key="1">
    <source>
        <dbReference type="ARBA" id="ARBA00022614"/>
    </source>
</evidence>
<dbReference type="SMART" id="SM00369">
    <property type="entry name" value="LRR_TYP"/>
    <property type="match status" value="8"/>
</dbReference>
<keyword evidence="5" id="KW-1185">Reference proteome</keyword>
<dbReference type="InterPro" id="IPR026906">
    <property type="entry name" value="LRR_5"/>
</dbReference>
<dbReference type="AlphaFoldDB" id="A0A915D3Y6"/>
<accession>A0A915D3Y6</accession>
<dbReference type="InterPro" id="IPR001611">
    <property type="entry name" value="Leu-rich_rpt"/>
</dbReference>
<organism evidence="5 6">
    <name type="scientific">Ditylenchus dipsaci</name>
    <dbReference type="NCBI Taxonomy" id="166011"/>
    <lineage>
        <taxon>Eukaryota</taxon>
        <taxon>Metazoa</taxon>
        <taxon>Ecdysozoa</taxon>
        <taxon>Nematoda</taxon>
        <taxon>Chromadorea</taxon>
        <taxon>Rhabditida</taxon>
        <taxon>Tylenchina</taxon>
        <taxon>Tylenchomorpha</taxon>
        <taxon>Sphaerularioidea</taxon>
        <taxon>Anguinidae</taxon>
        <taxon>Anguininae</taxon>
        <taxon>Ditylenchus</taxon>
    </lineage>
</organism>
<dbReference type="PROSITE" id="PS51450">
    <property type="entry name" value="LRR"/>
    <property type="match status" value="4"/>
</dbReference>
<dbReference type="Proteomes" id="UP000887574">
    <property type="component" value="Unplaced"/>
</dbReference>
<evidence type="ECO:0000256" key="2">
    <source>
        <dbReference type="ARBA" id="ARBA00022729"/>
    </source>
</evidence>
<dbReference type="InterPro" id="IPR032675">
    <property type="entry name" value="LRR_dom_sf"/>
</dbReference>
<feature type="compositionally biased region" description="Polar residues" evidence="4">
    <location>
        <begin position="488"/>
        <end position="502"/>
    </location>
</feature>
<evidence type="ECO:0000256" key="4">
    <source>
        <dbReference type="SAM" id="MobiDB-lite"/>
    </source>
</evidence>
<dbReference type="InterPro" id="IPR003591">
    <property type="entry name" value="Leu-rich_rpt_typical-subtyp"/>
</dbReference>
<dbReference type="Gene3D" id="3.80.10.10">
    <property type="entry name" value="Ribonuclease Inhibitor"/>
    <property type="match status" value="1"/>
</dbReference>
<dbReference type="Pfam" id="PF13306">
    <property type="entry name" value="LRR_5"/>
    <property type="match status" value="1"/>
</dbReference>
<evidence type="ECO:0000313" key="6">
    <source>
        <dbReference type="WBParaSite" id="jg15317"/>
    </source>
</evidence>
<feature type="region of interest" description="Disordered" evidence="4">
    <location>
        <begin position="465"/>
        <end position="502"/>
    </location>
</feature>
<reference evidence="6" key="1">
    <citation type="submission" date="2022-11" db="UniProtKB">
        <authorList>
            <consortium name="WormBaseParasite"/>
        </authorList>
    </citation>
    <scope>IDENTIFICATION</scope>
</reference>
<dbReference type="Pfam" id="PF13855">
    <property type="entry name" value="LRR_8"/>
    <property type="match status" value="2"/>
</dbReference>
<evidence type="ECO:0000313" key="5">
    <source>
        <dbReference type="Proteomes" id="UP000887574"/>
    </source>
</evidence>
<dbReference type="PANTHER" id="PTHR24373">
    <property type="entry name" value="SLIT RELATED LEUCINE-RICH REPEAT NEURONAL PROTEIN"/>
    <property type="match status" value="1"/>
</dbReference>
<dbReference type="PRINTS" id="PR00019">
    <property type="entry name" value="LEURICHRPT"/>
</dbReference>
<evidence type="ECO:0000256" key="3">
    <source>
        <dbReference type="ARBA" id="ARBA00022737"/>
    </source>
</evidence>
<keyword evidence="3" id="KW-0677">Repeat</keyword>
<dbReference type="InterPro" id="IPR050328">
    <property type="entry name" value="Dev_Immune_Receptor"/>
</dbReference>
<name>A0A915D3Y6_9BILA</name>
<proteinExistence type="predicted"/>